<dbReference type="SMART" id="SM00834">
    <property type="entry name" value="CxxC_CXXC_SSSS"/>
    <property type="match status" value="1"/>
</dbReference>
<reference evidence="3 4" key="1">
    <citation type="submission" date="2024-09" db="EMBL/GenBank/DDBJ databases">
        <authorList>
            <person name="Sun Q."/>
            <person name="Mori K."/>
        </authorList>
    </citation>
    <scope>NUCLEOTIDE SEQUENCE [LARGE SCALE GENOMIC DNA]</scope>
    <source>
        <strain evidence="3 4">CCM 7957</strain>
    </source>
</reference>
<sequence>MPIYQFHCAECGRFEASFSMADVPDSTDCACGAAARRGISSTHLGRGGSAMNLLDATKATADKPAVVDRIPSGGRRAAGGSTNPLHAKLPRR</sequence>
<dbReference type="InterPro" id="IPR013429">
    <property type="entry name" value="Regulatory_FmdB_Zinc_ribbon"/>
</dbReference>
<protein>
    <submittedName>
        <fullName evidence="3">FmdB family zinc ribbon protein</fullName>
    </submittedName>
</protein>
<feature type="region of interest" description="Disordered" evidence="1">
    <location>
        <begin position="70"/>
        <end position="92"/>
    </location>
</feature>
<dbReference type="RefSeq" id="WP_382361956.1">
    <property type="nucleotide sequence ID" value="NZ_JBHLWV010000013.1"/>
</dbReference>
<comment type="caution">
    <text evidence="3">The sequence shown here is derived from an EMBL/GenBank/DDBJ whole genome shotgun (WGS) entry which is preliminary data.</text>
</comment>
<organism evidence="3 4">
    <name type="scientific">Gordonia phosphorivorans</name>
    <dbReference type="NCBI Taxonomy" id="1056982"/>
    <lineage>
        <taxon>Bacteria</taxon>
        <taxon>Bacillati</taxon>
        <taxon>Actinomycetota</taxon>
        <taxon>Actinomycetes</taxon>
        <taxon>Mycobacteriales</taxon>
        <taxon>Gordoniaceae</taxon>
        <taxon>Gordonia</taxon>
    </lineage>
</organism>
<accession>A0ABV6H6S3</accession>
<evidence type="ECO:0000313" key="4">
    <source>
        <dbReference type="Proteomes" id="UP001589783"/>
    </source>
</evidence>
<evidence type="ECO:0000259" key="2">
    <source>
        <dbReference type="SMART" id="SM00834"/>
    </source>
</evidence>
<dbReference type="NCBIfam" id="TIGR02605">
    <property type="entry name" value="CxxC_CxxC_SSSS"/>
    <property type="match status" value="1"/>
</dbReference>
<dbReference type="Pfam" id="PF09723">
    <property type="entry name" value="Zn_ribbon_8"/>
    <property type="match status" value="1"/>
</dbReference>
<feature type="domain" description="Putative regulatory protein FmdB zinc ribbon" evidence="2">
    <location>
        <begin position="1"/>
        <end position="40"/>
    </location>
</feature>
<evidence type="ECO:0000313" key="3">
    <source>
        <dbReference type="EMBL" id="MFC0314302.1"/>
    </source>
</evidence>
<name>A0ABV6H6S3_9ACTN</name>
<dbReference type="Proteomes" id="UP001589783">
    <property type="component" value="Unassembled WGS sequence"/>
</dbReference>
<gene>
    <name evidence="3" type="ORF">ACFFJD_05465</name>
</gene>
<evidence type="ECO:0000256" key="1">
    <source>
        <dbReference type="SAM" id="MobiDB-lite"/>
    </source>
</evidence>
<proteinExistence type="predicted"/>
<keyword evidence="4" id="KW-1185">Reference proteome</keyword>
<dbReference type="EMBL" id="JBHLWV010000013">
    <property type="protein sequence ID" value="MFC0314302.1"/>
    <property type="molecule type" value="Genomic_DNA"/>
</dbReference>